<evidence type="ECO:0000256" key="4">
    <source>
        <dbReference type="ARBA" id="ARBA00022989"/>
    </source>
</evidence>
<dbReference type="InterPro" id="IPR023353">
    <property type="entry name" value="LemA-like_dom_sf"/>
</dbReference>
<comment type="similarity">
    <text evidence="2">Belongs to the LemA family.</text>
</comment>
<dbReference type="SUPFAM" id="SSF140478">
    <property type="entry name" value="LemA-like"/>
    <property type="match status" value="1"/>
</dbReference>
<organism evidence="6">
    <name type="scientific">marine metagenome</name>
    <dbReference type="NCBI Taxonomy" id="408172"/>
    <lineage>
        <taxon>unclassified sequences</taxon>
        <taxon>metagenomes</taxon>
        <taxon>ecological metagenomes</taxon>
    </lineage>
</organism>
<dbReference type="Gene3D" id="1.20.1440.20">
    <property type="entry name" value="LemA-like domain"/>
    <property type="match status" value="1"/>
</dbReference>
<sequence>MTELIVLLVVVALIAAFLIVQYNGLVRSRNETQNAWAQVDVVLRRRYDLIPNLVETVKGYAAHERETLEAVIQARSGAIDASAVAEQADSENILAGALRRLFALSEAYPDLKADSNFME</sequence>
<evidence type="ECO:0000256" key="5">
    <source>
        <dbReference type="ARBA" id="ARBA00023136"/>
    </source>
</evidence>
<evidence type="ECO:0000256" key="2">
    <source>
        <dbReference type="ARBA" id="ARBA00008854"/>
    </source>
</evidence>
<dbReference type="Pfam" id="PF04011">
    <property type="entry name" value="LemA"/>
    <property type="match status" value="1"/>
</dbReference>
<dbReference type="PANTHER" id="PTHR34478:SF2">
    <property type="entry name" value="MEMBRANE PROTEIN"/>
    <property type="match status" value="1"/>
</dbReference>
<dbReference type="AlphaFoldDB" id="A0A382E162"/>
<dbReference type="InterPro" id="IPR007156">
    <property type="entry name" value="MamQ_LemA"/>
</dbReference>
<keyword evidence="4" id="KW-1133">Transmembrane helix</keyword>
<proteinExistence type="inferred from homology"/>
<feature type="non-terminal residue" evidence="6">
    <location>
        <position position="119"/>
    </location>
</feature>
<keyword evidence="5" id="KW-0472">Membrane</keyword>
<accession>A0A382E162</accession>
<protein>
    <recommendedName>
        <fullName evidence="7">LemA family protein</fullName>
    </recommendedName>
</protein>
<name>A0A382E162_9ZZZZ</name>
<evidence type="ECO:0000256" key="3">
    <source>
        <dbReference type="ARBA" id="ARBA00022692"/>
    </source>
</evidence>
<evidence type="ECO:0000256" key="1">
    <source>
        <dbReference type="ARBA" id="ARBA00004167"/>
    </source>
</evidence>
<reference evidence="6" key="1">
    <citation type="submission" date="2018-05" db="EMBL/GenBank/DDBJ databases">
        <authorList>
            <person name="Lanie J.A."/>
            <person name="Ng W.-L."/>
            <person name="Kazmierczak K.M."/>
            <person name="Andrzejewski T.M."/>
            <person name="Davidsen T.M."/>
            <person name="Wayne K.J."/>
            <person name="Tettelin H."/>
            <person name="Glass J.I."/>
            <person name="Rusch D."/>
            <person name="Podicherti R."/>
            <person name="Tsui H.-C.T."/>
            <person name="Winkler M.E."/>
        </authorList>
    </citation>
    <scope>NUCLEOTIDE SEQUENCE</scope>
</reference>
<keyword evidence="3" id="KW-0812">Transmembrane</keyword>
<comment type="subcellular location">
    <subcellularLocation>
        <location evidence="1">Membrane</location>
        <topology evidence="1">Single-pass membrane protein</topology>
    </subcellularLocation>
</comment>
<dbReference type="PANTHER" id="PTHR34478">
    <property type="entry name" value="PROTEIN LEMA"/>
    <property type="match status" value="1"/>
</dbReference>
<gene>
    <name evidence="6" type="ORF">METZ01_LOCUS197340</name>
</gene>
<evidence type="ECO:0000313" key="6">
    <source>
        <dbReference type="EMBL" id="SVB44486.1"/>
    </source>
</evidence>
<evidence type="ECO:0008006" key="7">
    <source>
        <dbReference type="Google" id="ProtNLM"/>
    </source>
</evidence>
<dbReference type="EMBL" id="UINC01042189">
    <property type="protein sequence ID" value="SVB44486.1"/>
    <property type="molecule type" value="Genomic_DNA"/>
</dbReference>
<dbReference type="GO" id="GO:0016020">
    <property type="term" value="C:membrane"/>
    <property type="evidence" value="ECO:0007669"/>
    <property type="project" value="UniProtKB-SubCell"/>
</dbReference>